<dbReference type="Pfam" id="PF12840">
    <property type="entry name" value="HTH_20"/>
    <property type="match status" value="1"/>
</dbReference>
<dbReference type="InterPro" id="IPR036388">
    <property type="entry name" value="WH-like_DNA-bd_sf"/>
</dbReference>
<gene>
    <name evidence="2" type="ORF">ATO10_11587</name>
</gene>
<dbReference type="EMBL" id="AQQY01000007">
    <property type="protein sequence ID" value="KCV81552.1"/>
    <property type="molecule type" value="Genomic_DNA"/>
</dbReference>
<dbReference type="PRINTS" id="PR00778">
    <property type="entry name" value="HTHARSR"/>
</dbReference>
<dbReference type="NCBIfam" id="NF033788">
    <property type="entry name" value="HTH_metalloreg"/>
    <property type="match status" value="1"/>
</dbReference>
<reference evidence="2 3" key="1">
    <citation type="submission" date="2013-04" db="EMBL/GenBank/DDBJ databases">
        <title>Shimia sp. 22II-S11-Z10 Genome Sequencing.</title>
        <authorList>
            <person name="Lai Q."/>
            <person name="Li G."/>
            <person name="Shao Z."/>
        </authorList>
    </citation>
    <scope>NUCLEOTIDE SEQUENCE [LARGE SCALE GENOMIC DNA]</scope>
    <source>
        <strain evidence="3">22II-S11-Z10</strain>
    </source>
</reference>
<dbReference type="SMART" id="SM00418">
    <property type="entry name" value="HTH_ARSR"/>
    <property type="match status" value="1"/>
</dbReference>
<dbReference type="SUPFAM" id="SSF46785">
    <property type="entry name" value="Winged helix' DNA-binding domain"/>
    <property type="match status" value="1"/>
</dbReference>
<comment type="caution">
    <text evidence="2">The sequence shown here is derived from an EMBL/GenBank/DDBJ whole genome shotgun (WGS) entry which is preliminary data.</text>
</comment>
<dbReference type="CDD" id="cd00090">
    <property type="entry name" value="HTH_ARSR"/>
    <property type="match status" value="1"/>
</dbReference>
<evidence type="ECO:0000313" key="2">
    <source>
        <dbReference type="EMBL" id="KCV81552.1"/>
    </source>
</evidence>
<dbReference type="RefSeq" id="WP_035251651.1">
    <property type="nucleotide sequence ID" value="NZ_AQQY01000007.1"/>
</dbReference>
<name>A0A058ZK41_9RHOB</name>
<dbReference type="OrthoDB" id="9790747at2"/>
<dbReference type="PROSITE" id="PS50987">
    <property type="entry name" value="HTH_ARSR_2"/>
    <property type="match status" value="1"/>
</dbReference>
<keyword evidence="3" id="KW-1185">Reference proteome</keyword>
<dbReference type="Proteomes" id="UP000024836">
    <property type="component" value="Unassembled WGS sequence"/>
</dbReference>
<protein>
    <submittedName>
        <fullName evidence="2">ArsR family transcriptional regulator</fullName>
    </submittedName>
</protein>
<dbReference type="InterPro" id="IPR011991">
    <property type="entry name" value="ArsR-like_HTH"/>
</dbReference>
<dbReference type="AlphaFoldDB" id="A0A058ZK41"/>
<dbReference type="InterPro" id="IPR036390">
    <property type="entry name" value="WH_DNA-bd_sf"/>
</dbReference>
<dbReference type="GO" id="GO:0003700">
    <property type="term" value="F:DNA-binding transcription factor activity"/>
    <property type="evidence" value="ECO:0007669"/>
    <property type="project" value="InterPro"/>
</dbReference>
<evidence type="ECO:0000259" key="1">
    <source>
        <dbReference type="PROSITE" id="PS50987"/>
    </source>
</evidence>
<dbReference type="PATRIC" id="fig|1461693.3.peg.2349"/>
<organism evidence="2 3">
    <name type="scientific">Actibacterium atlanticum</name>
    <dbReference type="NCBI Taxonomy" id="1461693"/>
    <lineage>
        <taxon>Bacteria</taxon>
        <taxon>Pseudomonadati</taxon>
        <taxon>Pseudomonadota</taxon>
        <taxon>Alphaproteobacteria</taxon>
        <taxon>Rhodobacterales</taxon>
        <taxon>Roseobacteraceae</taxon>
        <taxon>Actibacterium</taxon>
    </lineage>
</organism>
<feature type="domain" description="HTH arsR-type" evidence="1">
    <location>
        <begin position="1"/>
        <end position="90"/>
    </location>
</feature>
<proteinExistence type="predicted"/>
<accession>A0A058ZK41</accession>
<dbReference type="STRING" id="1461693.ATO10_11587"/>
<dbReference type="eggNOG" id="COG0640">
    <property type="taxonomic scope" value="Bacteria"/>
</dbReference>
<dbReference type="Gene3D" id="1.10.10.10">
    <property type="entry name" value="Winged helix-like DNA-binding domain superfamily/Winged helix DNA-binding domain"/>
    <property type="match status" value="1"/>
</dbReference>
<dbReference type="PANTHER" id="PTHR38600:SF2">
    <property type="entry name" value="SLL0088 PROTEIN"/>
    <property type="match status" value="1"/>
</dbReference>
<sequence length="108" mass="12230">MPAPQDTFRALADPTRRDILHLLTKADMSIAEVSDQFDMTRAAVKKHLTVLSDGGLISVTTKGRERINQFRPEGLTPVIDWIATFDLFWDDRLDALKTALQQFEAQDD</sequence>
<evidence type="ECO:0000313" key="3">
    <source>
        <dbReference type="Proteomes" id="UP000024836"/>
    </source>
</evidence>
<dbReference type="InterPro" id="IPR001845">
    <property type="entry name" value="HTH_ArsR_DNA-bd_dom"/>
</dbReference>
<dbReference type="PANTHER" id="PTHR38600">
    <property type="entry name" value="TRANSCRIPTIONAL REGULATORY PROTEIN"/>
    <property type="match status" value="1"/>
</dbReference>